<dbReference type="Gene3D" id="3.20.20.190">
    <property type="entry name" value="Phosphatidylinositol (PI) phosphodiesterase"/>
    <property type="match status" value="1"/>
</dbReference>
<dbReference type="InterPro" id="IPR017946">
    <property type="entry name" value="PLC-like_Pdiesterase_TIM-brl"/>
</dbReference>
<gene>
    <name evidence="3" type="ORF">GALMADRAFT_233276</name>
</gene>
<organism evidence="3 4">
    <name type="scientific">Galerina marginata (strain CBS 339.88)</name>
    <dbReference type="NCBI Taxonomy" id="685588"/>
    <lineage>
        <taxon>Eukaryota</taxon>
        <taxon>Fungi</taxon>
        <taxon>Dikarya</taxon>
        <taxon>Basidiomycota</taxon>
        <taxon>Agaricomycotina</taxon>
        <taxon>Agaricomycetes</taxon>
        <taxon>Agaricomycetidae</taxon>
        <taxon>Agaricales</taxon>
        <taxon>Agaricineae</taxon>
        <taxon>Strophariaceae</taxon>
        <taxon>Galerina</taxon>
    </lineage>
</organism>
<dbReference type="HOGENOM" id="CLU_030006_7_0_1"/>
<dbReference type="AlphaFoldDB" id="A0A067U0I3"/>
<dbReference type="EMBL" id="KL142367">
    <property type="protein sequence ID" value="KDR84848.1"/>
    <property type="molecule type" value="Genomic_DNA"/>
</dbReference>
<dbReference type="STRING" id="685588.A0A067U0I3"/>
<evidence type="ECO:0000259" key="2">
    <source>
        <dbReference type="PROSITE" id="PS51704"/>
    </source>
</evidence>
<dbReference type="OrthoDB" id="1058301at2759"/>
<keyword evidence="4" id="KW-1185">Reference proteome</keyword>
<dbReference type="GO" id="GO:0008081">
    <property type="term" value="F:phosphoric diester hydrolase activity"/>
    <property type="evidence" value="ECO:0007669"/>
    <property type="project" value="InterPro"/>
</dbReference>
<feature type="signal peptide" evidence="1">
    <location>
        <begin position="1"/>
        <end position="18"/>
    </location>
</feature>
<reference evidence="4" key="1">
    <citation type="journal article" date="2014" name="Proc. Natl. Acad. Sci. U.S.A.">
        <title>Extensive sampling of basidiomycete genomes demonstrates inadequacy of the white-rot/brown-rot paradigm for wood decay fungi.</title>
        <authorList>
            <person name="Riley R."/>
            <person name="Salamov A.A."/>
            <person name="Brown D.W."/>
            <person name="Nagy L.G."/>
            <person name="Floudas D."/>
            <person name="Held B.W."/>
            <person name="Levasseur A."/>
            <person name="Lombard V."/>
            <person name="Morin E."/>
            <person name="Otillar R."/>
            <person name="Lindquist E.A."/>
            <person name="Sun H."/>
            <person name="LaButti K.M."/>
            <person name="Schmutz J."/>
            <person name="Jabbour D."/>
            <person name="Luo H."/>
            <person name="Baker S.E."/>
            <person name="Pisabarro A.G."/>
            <person name="Walton J.D."/>
            <person name="Blanchette R.A."/>
            <person name="Henrissat B."/>
            <person name="Martin F."/>
            <person name="Cullen D."/>
            <person name="Hibbett D.S."/>
            <person name="Grigoriev I.V."/>
        </authorList>
    </citation>
    <scope>NUCLEOTIDE SEQUENCE [LARGE SCALE GENOMIC DNA]</scope>
    <source>
        <strain evidence="4">CBS 339.88</strain>
    </source>
</reference>
<dbReference type="PROSITE" id="PS51704">
    <property type="entry name" value="GP_PDE"/>
    <property type="match status" value="1"/>
</dbReference>
<dbReference type="PANTHER" id="PTHR46211:SF14">
    <property type="entry name" value="GLYCEROPHOSPHODIESTER PHOSPHODIESTERASE"/>
    <property type="match status" value="1"/>
</dbReference>
<feature type="domain" description="GP-PDE" evidence="2">
    <location>
        <begin position="34"/>
        <end position="344"/>
    </location>
</feature>
<feature type="chain" id="PRO_5001647423" description="GP-PDE domain-containing protein" evidence="1">
    <location>
        <begin position="19"/>
        <end position="371"/>
    </location>
</feature>
<evidence type="ECO:0000313" key="3">
    <source>
        <dbReference type="EMBL" id="KDR84848.1"/>
    </source>
</evidence>
<dbReference type="GO" id="GO:0006629">
    <property type="term" value="P:lipid metabolic process"/>
    <property type="evidence" value="ECO:0007669"/>
    <property type="project" value="InterPro"/>
</dbReference>
<dbReference type="Pfam" id="PF03009">
    <property type="entry name" value="GDPD"/>
    <property type="match status" value="1"/>
</dbReference>
<keyword evidence="1" id="KW-0732">Signal</keyword>
<dbReference type="Proteomes" id="UP000027222">
    <property type="component" value="Unassembled WGS sequence"/>
</dbReference>
<proteinExistence type="predicted"/>
<accession>A0A067U0I3</accession>
<dbReference type="PANTHER" id="PTHR46211">
    <property type="entry name" value="GLYCEROPHOSPHORYL DIESTER PHOSPHODIESTERASE"/>
    <property type="match status" value="1"/>
</dbReference>
<dbReference type="SUPFAM" id="SSF51695">
    <property type="entry name" value="PLC-like phosphodiesterases"/>
    <property type="match status" value="1"/>
</dbReference>
<protein>
    <recommendedName>
        <fullName evidence="2">GP-PDE domain-containing protein</fullName>
    </recommendedName>
</protein>
<evidence type="ECO:0000256" key="1">
    <source>
        <dbReference type="SAM" id="SignalP"/>
    </source>
</evidence>
<evidence type="ECO:0000313" key="4">
    <source>
        <dbReference type="Proteomes" id="UP000027222"/>
    </source>
</evidence>
<dbReference type="InterPro" id="IPR030395">
    <property type="entry name" value="GP_PDE_dom"/>
</dbReference>
<name>A0A067U0I3_GALM3</name>
<sequence length="371" mass="40929">MRLFMISTCITVLPAVSSTLFNPATWTVQKSRYFDVQGHRGSRGETVESTLPAFAWGLIDGVTTLELDNGITKDGTVIVWHDEEITAEKCNDTAPVTKNDPDFPYVGKHIANLTLAQIKTLDCGSKRLTDFPLQLTYPGTKISTLGELFKFAQCADPNRDVQWNIESKINPVVTNATRGVDDFVQLQYAEFMRSSYELSQITYQSFDWRTLIAMKSLDPRISTAALIEGHTATGEKNGTSPWLGGLRLQDFPGNTTGQQIAHAAKSIKASIVSPVAISSAGTGIDPTDPGYVPFATKDMIEQAHELGLTVKPWTVNRLNIVSQLLDWGVDGIITDYPAQVRRLIKERGQAVAPTFSKKRVLQCLKEHVQKV</sequence>